<proteinExistence type="inferred from homology"/>
<dbReference type="Pfam" id="PF00126">
    <property type="entry name" value="HTH_1"/>
    <property type="match status" value="1"/>
</dbReference>
<dbReference type="InterPro" id="IPR000847">
    <property type="entry name" value="LysR_HTH_N"/>
</dbReference>
<dbReference type="RefSeq" id="WP_285670575.1">
    <property type="nucleotide sequence ID" value="NZ_BSYI01000006.1"/>
</dbReference>
<dbReference type="InterPro" id="IPR058163">
    <property type="entry name" value="LysR-type_TF_proteobact-type"/>
</dbReference>
<feature type="domain" description="HTH lysR-type" evidence="5">
    <location>
        <begin position="5"/>
        <end position="62"/>
    </location>
</feature>
<dbReference type="InterPro" id="IPR036390">
    <property type="entry name" value="WH_DNA-bd_sf"/>
</dbReference>
<evidence type="ECO:0000313" key="7">
    <source>
        <dbReference type="Proteomes" id="UP001239909"/>
    </source>
</evidence>
<evidence type="ECO:0000256" key="3">
    <source>
        <dbReference type="ARBA" id="ARBA00023125"/>
    </source>
</evidence>
<evidence type="ECO:0000256" key="1">
    <source>
        <dbReference type="ARBA" id="ARBA00009437"/>
    </source>
</evidence>
<dbReference type="SUPFAM" id="SSF46785">
    <property type="entry name" value="Winged helix' DNA-binding domain"/>
    <property type="match status" value="1"/>
</dbReference>
<accession>A0ABQ6LN35</accession>
<dbReference type="Proteomes" id="UP001239909">
    <property type="component" value="Unassembled WGS sequence"/>
</dbReference>
<dbReference type="InterPro" id="IPR005119">
    <property type="entry name" value="LysR_subst-bd"/>
</dbReference>
<dbReference type="InterPro" id="IPR036388">
    <property type="entry name" value="WH-like_DNA-bd_sf"/>
</dbReference>
<organism evidence="6 7">
    <name type="scientific">Paralimibaculum aggregatum</name>
    <dbReference type="NCBI Taxonomy" id="3036245"/>
    <lineage>
        <taxon>Bacteria</taxon>
        <taxon>Pseudomonadati</taxon>
        <taxon>Pseudomonadota</taxon>
        <taxon>Alphaproteobacteria</taxon>
        <taxon>Rhodobacterales</taxon>
        <taxon>Paracoccaceae</taxon>
        <taxon>Paralimibaculum</taxon>
    </lineage>
</organism>
<dbReference type="SUPFAM" id="SSF53850">
    <property type="entry name" value="Periplasmic binding protein-like II"/>
    <property type="match status" value="1"/>
</dbReference>
<dbReference type="Pfam" id="PF03466">
    <property type="entry name" value="LysR_substrate"/>
    <property type="match status" value="1"/>
</dbReference>
<name>A0ABQ6LN35_9RHOB</name>
<keyword evidence="3" id="KW-0238">DNA-binding</keyword>
<evidence type="ECO:0000256" key="2">
    <source>
        <dbReference type="ARBA" id="ARBA00023015"/>
    </source>
</evidence>
<dbReference type="PANTHER" id="PTHR30537">
    <property type="entry name" value="HTH-TYPE TRANSCRIPTIONAL REGULATOR"/>
    <property type="match status" value="1"/>
</dbReference>
<dbReference type="PRINTS" id="PR00039">
    <property type="entry name" value="HTHLYSR"/>
</dbReference>
<keyword evidence="7" id="KW-1185">Reference proteome</keyword>
<dbReference type="PROSITE" id="PS50931">
    <property type="entry name" value="HTH_LYSR"/>
    <property type="match status" value="1"/>
</dbReference>
<sequence>MLRKLPLETFRVFEAAARHGNFSAAARELGVTQAAVSRRIQALEAVLGRPLFTRRGRHIALTADGSDLHRRTTGALDYLAEALEPFAPMRHGAPVSVVAAGSVSHLWLGAEIRAFARDHPEAAVRLVTSDALRDLADDRHDLTVLYTRGAHPRWHLVELFPERLVPVASPGYLAARGLTPPLAPAEIAALDLVDYERFNAHWVSLADWAEAQGLAPQRARVTFSSYWLAVEAALEGDGVALGSLGLMARHLAAGRLVALGPEPLETGYGYWLGLPRGRTVSPEAMALYHRLAEAAAPG</sequence>
<protein>
    <submittedName>
        <fullName evidence="6">LysR substrate-binding domain-containing protein</fullName>
    </submittedName>
</protein>
<gene>
    <name evidence="6" type="ORF">LNKW23_10590</name>
</gene>
<keyword evidence="2" id="KW-0805">Transcription regulation</keyword>
<evidence type="ECO:0000259" key="5">
    <source>
        <dbReference type="PROSITE" id="PS50931"/>
    </source>
</evidence>
<comment type="similarity">
    <text evidence="1">Belongs to the LysR transcriptional regulatory family.</text>
</comment>
<comment type="caution">
    <text evidence="6">The sequence shown here is derived from an EMBL/GenBank/DDBJ whole genome shotgun (WGS) entry which is preliminary data.</text>
</comment>
<dbReference type="Gene3D" id="1.10.10.10">
    <property type="entry name" value="Winged helix-like DNA-binding domain superfamily/Winged helix DNA-binding domain"/>
    <property type="match status" value="1"/>
</dbReference>
<dbReference type="EMBL" id="BSYI01000006">
    <property type="protein sequence ID" value="GMG81846.1"/>
    <property type="molecule type" value="Genomic_DNA"/>
</dbReference>
<dbReference type="Gene3D" id="3.40.190.10">
    <property type="entry name" value="Periplasmic binding protein-like II"/>
    <property type="match status" value="2"/>
</dbReference>
<evidence type="ECO:0000256" key="4">
    <source>
        <dbReference type="ARBA" id="ARBA00023163"/>
    </source>
</evidence>
<evidence type="ECO:0000313" key="6">
    <source>
        <dbReference type="EMBL" id="GMG81846.1"/>
    </source>
</evidence>
<reference evidence="6 7" key="1">
    <citation type="submission" date="2023-04" db="EMBL/GenBank/DDBJ databases">
        <title>Marinoamorphus aggregata gen. nov., sp. Nov., isolate from tissue of brittle star Ophioplocus japonicus.</title>
        <authorList>
            <person name="Kawano K."/>
            <person name="Sawayama S."/>
            <person name="Nakagawa S."/>
        </authorList>
    </citation>
    <scope>NUCLEOTIDE SEQUENCE [LARGE SCALE GENOMIC DNA]</scope>
    <source>
        <strain evidence="6 7">NKW23</strain>
    </source>
</reference>
<dbReference type="PANTHER" id="PTHR30537:SF5">
    <property type="entry name" value="HTH-TYPE TRANSCRIPTIONAL ACTIVATOR TTDR-RELATED"/>
    <property type="match status" value="1"/>
</dbReference>
<keyword evidence="4" id="KW-0804">Transcription</keyword>